<comment type="caution">
    <text evidence="1">The sequence shown here is derived from an EMBL/GenBank/DDBJ whole genome shotgun (WGS) entry which is preliminary data.</text>
</comment>
<reference evidence="1 2" key="1">
    <citation type="submission" date="2015-08" db="EMBL/GenBank/DDBJ databases">
        <title>Emmonsia species relationships and genome sequence.</title>
        <authorList>
            <person name="Cuomo C.A."/>
            <person name="Schwartz I.S."/>
            <person name="Kenyon C."/>
            <person name="De Hoog G.S."/>
            <person name="Govender N.P."/>
            <person name="Botha A."/>
            <person name="Moreno L."/>
            <person name="De Vries M."/>
            <person name="Munoz J.F."/>
            <person name="Stielow J.B."/>
        </authorList>
    </citation>
    <scope>NUCLEOTIDE SEQUENCE [LARGE SCALE GENOMIC DNA]</scope>
    <source>
        <strain evidence="1 2">EI222</strain>
    </source>
</reference>
<dbReference type="AlphaFoldDB" id="A0A1J9PX47"/>
<proteinExistence type="predicted"/>
<feature type="non-terminal residue" evidence="1">
    <location>
        <position position="1"/>
    </location>
</feature>
<organism evidence="1 2">
    <name type="scientific">Blastomyces percursus</name>
    <dbReference type="NCBI Taxonomy" id="1658174"/>
    <lineage>
        <taxon>Eukaryota</taxon>
        <taxon>Fungi</taxon>
        <taxon>Dikarya</taxon>
        <taxon>Ascomycota</taxon>
        <taxon>Pezizomycotina</taxon>
        <taxon>Eurotiomycetes</taxon>
        <taxon>Eurotiomycetidae</taxon>
        <taxon>Onygenales</taxon>
        <taxon>Ajellomycetaceae</taxon>
        <taxon>Blastomyces</taxon>
    </lineage>
</organism>
<protein>
    <recommendedName>
        <fullName evidence="3">HAT C-terminal dimerisation domain-containing protein</fullName>
    </recommendedName>
</protein>
<sequence>GLAEEEERGIGTLFTSRMRSMIQDIDEAALLSGHANLLTKLNLTAIFKMTPRTCEENQYWMCGKLLRVTVAVMARDILAIPLARVGMERKFNSSRDIYHYRRGQLQEIVDPVVEENILHEQVEDKLARECL</sequence>
<dbReference type="Proteomes" id="UP000242791">
    <property type="component" value="Unassembled WGS sequence"/>
</dbReference>
<evidence type="ECO:0000313" key="1">
    <source>
        <dbReference type="EMBL" id="OJD20482.1"/>
    </source>
</evidence>
<dbReference type="OrthoDB" id="4190146at2759"/>
<name>A0A1J9PX47_9EURO</name>
<dbReference type="EMBL" id="LGTZ01001852">
    <property type="protein sequence ID" value="OJD20482.1"/>
    <property type="molecule type" value="Genomic_DNA"/>
</dbReference>
<gene>
    <name evidence="1" type="ORF">ACJ73_08182</name>
</gene>
<evidence type="ECO:0000313" key="2">
    <source>
        <dbReference type="Proteomes" id="UP000242791"/>
    </source>
</evidence>
<accession>A0A1J9PX47</accession>
<keyword evidence="2" id="KW-1185">Reference proteome</keyword>
<evidence type="ECO:0008006" key="3">
    <source>
        <dbReference type="Google" id="ProtNLM"/>
    </source>
</evidence>
<dbReference type="VEuPathDB" id="FungiDB:ACJ73_08182"/>